<keyword evidence="3" id="KW-0963">Cytoplasm</keyword>
<reference evidence="6" key="1">
    <citation type="submission" date="2024-03" db="EMBL/GenBank/DDBJ databases">
        <title>Human intestinal bacterial collection.</title>
        <authorList>
            <person name="Pauvert C."/>
            <person name="Hitch T.C.A."/>
            <person name="Clavel T."/>
        </authorList>
    </citation>
    <scope>NUCLEOTIDE SEQUENCE [LARGE SCALE GENOMIC DNA]</scope>
    <source>
        <strain evidence="6">CLA-AA-H89B</strain>
    </source>
</reference>
<keyword evidence="6" id="KW-0969">Cilium</keyword>
<organism evidence="6 7">
    <name type="scientific">Lachnospira intestinalis</name>
    <dbReference type="NCBI Taxonomy" id="3133158"/>
    <lineage>
        <taxon>Bacteria</taxon>
        <taxon>Bacillati</taxon>
        <taxon>Bacillota</taxon>
        <taxon>Clostridia</taxon>
        <taxon>Lachnospirales</taxon>
        <taxon>Lachnospiraceae</taxon>
        <taxon>Lachnospira</taxon>
    </lineage>
</organism>
<comment type="caution">
    <text evidence="6">The sequence shown here is derived from an EMBL/GenBank/DDBJ whole genome shotgun (WGS) entry which is preliminary data.</text>
</comment>
<evidence type="ECO:0000256" key="3">
    <source>
        <dbReference type="ARBA" id="ARBA00022490"/>
    </source>
</evidence>
<keyword evidence="6" id="KW-0282">Flagellum</keyword>
<dbReference type="EMBL" id="JBBMFS010000009">
    <property type="protein sequence ID" value="MEQ2555470.1"/>
    <property type="molecule type" value="Genomic_DNA"/>
</dbReference>
<evidence type="ECO:0000256" key="5">
    <source>
        <dbReference type="ARBA" id="ARBA00023186"/>
    </source>
</evidence>
<evidence type="ECO:0000256" key="4">
    <source>
        <dbReference type="ARBA" id="ARBA00022795"/>
    </source>
</evidence>
<name>A0ABV1H6Z4_9FIRM</name>
<dbReference type="InterPro" id="IPR003713">
    <property type="entry name" value="FliS"/>
</dbReference>
<keyword evidence="6" id="KW-0966">Cell projection</keyword>
<dbReference type="Pfam" id="PF02561">
    <property type="entry name" value="FliS"/>
    <property type="match status" value="1"/>
</dbReference>
<dbReference type="Gene3D" id="1.20.120.340">
    <property type="entry name" value="Flagellar protein FliS"/>
    <property type="match status" value="1"/>
</dbReference>
<keyword evidence="5" id="KW-0143">Chaperone</keyword>
<dbReference type="SUPFAM" id="SSF101116">
    <property type="entry name" value="Flagellar export chaperone FliS"/>
    <property type="match status" value="1"/>
</dbReference>
<keyword evidence="4" id="KW-1005">Bacterial flagellum biogenesis</keyword>
<accession>A0ABV1H6Z4</accession>
<comment type="subcellular location">
    <subcellularLocation>
        <location evidence="1">Cytoplasm</location>
        <location evidence="1">Cytosol</location>
    </subcellularLocation>
</comment>
<comment type="similarity">
    <text evidence="2">Belongs to the FliS family.</text>
</comment>
<sequence length="159" mass="17996">MKSDSIKTYSYRVSQASKSDLIVILYDIAIESVQDAQAAYREKNDDEYHASLKRAKRVVDELESSLDMQYDISKELFKIYVSMMRFLVKADAGHDVTVLDTVISMLSKLRRSFYEVSRQDTTGPVMRNAEQVYAGLTYSNMGTSTEIAENASGNRGYTV</sequence>
<protein>
    <submittedName>
        <fullName evidence="6">Flagellar protein FliS</fullName>
    </submittedName>
</protein>
<dbReference type="Proteomes" id="UP001546774">
    <property type="component" value="Unassembled WGS sequence"/>
</dbReference>
<dbReference type="CDD" id="cd16098">
    <property type="entry name" value="FliS"/>
    <property type="match status" value="1"/>
</dbReference>
<evidence type="ECO:0000313" key="7">
    <source>
        <dbReference type="Proteomes" id="UP001546774"/>
    </source>
</evidence>
<evidence type="ECO:0000256" key="1">
    <source>
        <dbReference type="ARBA" id="ARBA00004514"/>
    </source>
</evidence>
<dbReference type="InterPro" id="IPR036584">
    <property type="entry name" value="FliS_sf"/>
</dbReference>
<keyword evidence="7" id="KW-1185">Reference proteome</keyword>
<proteinExistence type="inferred from homology"/>
<evidence type="ECO:0000313" key="6">
    <source>
        <dbReference type="EMBL" id="MEQ2555470.1"/>
    </source>
</evidence>
<gene>
    <name evidence="6" type="ORF">WMO37_10715</name>
</gene>
<dbReference type="PANTHER" id="PTHR34773:SF1">
    <property type="entry name" value="FLAGELLAR SECRETION CHAPERONE FLIS"/>
    <property type="match status" value="1"/>
</dbReference>
<dbReference type="PANTHER" id="PTHR34773">
    <property type="entry name" value="FLAGELLAR SECRETION CHAPERONE FLIS"/>
    <property type="match status" value="1"/>
</dbReference>
<evidence type="ECO:0000256" key="2">
    <source>
        <dbReference type="ARBA" id="ARBA00008787"/>
    </source>
</evidence>